<feature type="transmembrane region" description="Helical" evidence="11">
    <location>
        <begin position="97"/>
        <end position="115"/>
    </location>
</feature>
<keyword evidence="10" id="KW-0968">Cytoplasmic vesicle</keyword>
<sequence>MYPDDQGRGDPVTAAIAAARRRAWLGRAVGVELIACLWVVAEAAFGAWAAFQAGSLAITAFCVDSAIEWLAGAVLLARLAMEYSGRLGRWHARGERAASGVVGLLLFGLAGYVAWEAGVRAAAHHQVHATWAGWAVAIASALVTPWLGRQKLRLGRLLDSPALIGDAACSMTCAYMAWTLLASLAFEAWLPGLWWIDPLAALGIVHFALREAWASVAAAWTGQGHVHVHVHSHVRPHAHPRAPR</sequence>
<dbReference type="GO" id="GO:0016020">
    <property type="term" value="C:membrane"/>
    <property type="evidence" value="ECO:0007669"/>
    <property type="project" value="InterPro"/>
</dbReference>
<keyword evidence="5" id="KW-0967">Endosome</keyword>
<protein>
    <recommendedName>
        <fullName evidence="12">Cation efflux protein transmembrane domain-containing protein</fullName>
    </recommendedName>
</protein>
<dbReference type="GO" id="GO:0008324">
    <property type="term" value="F:monoatomic cation transmembrane transporter activity"/>
    <property type="evidence" value="ECO:0007669"/>
    <property type="project" value="InterPro"/>
</dbReference>
<dbReference type="EMBL" id="BMOY01000028">
    <property type="protein sequence ID" value="GGJ09387.1"/>
    <property type="molecule type" value="Genomic_DNA"/>
</dbReference>
<keyword evidence="14" id="KW-1185">Reference proteome</keyword>
<dbReference type="GO" id="GO:0031410">
    <property type="term" value="C:cytoplasmic vesicle"/>
    <property type="evidence" value="ECO:0007669"/>
    <property type="project" value="UniProtKB-KW"/>
</dbReference>
<keyword evidence="8" id="KW-0770">Synapse</keyword>
<dbReference type="InterPro" id="IPR026765">
    <property type="entry name" value="Tmem163"/>
</dbReference>
<evidence type="ECO:0000256" key="4">
    <source>
        <dbReference type="ARBA" id="ARBA00022692"/>
    </source>
</evidence>
<dbReference type="Proteomes" id="UP000637695">
    <property type="component" value="Unassembled WGS sequence"/>
</dbReference>
<feature type="transmembrane region" description="Helical" evidence="11">
    <location>
        <begin position="127"/>
        <end position="147"/>
    </location>
</feature>
<dbReference type="InterPro" id="IPR027469">
    <property type="entry name" value="Cation_efflux_TMD_sf"/>
</dbReference>
<evidence type="ECO:0000256" key="11">
    <source>
        <dbReference type="SAM" id="Phobius"/>
    </source>
</evidence>
<evidence type="ECO:0000256" key="9">
    <source>
        <dbReference type="ARBA" id="ARBA00023136"/>
    </source>
</evidence>
<keyword evidence="4 11" id="KW-0812">Transmembrane</keyword>
<dbReference type="PANTHER" id="PTHR31937">
    <property type="entry name" value="TRANSMEMBRANE PROTEIN 163"/>
    <property type="match status" value="1"/>
</dbReference>
<dbReference type="Pfam" id="PF01545">
    <property type="entry name" value="Cation_efflux"/>
    <property type="match status" value="1"/>
</dbReference>
<comment type="subcellular location">
    <subcellularLocation>
        <location evidence="2">Cytoplasmic vesicle</location>
        <location evidence="2">Secretory vesicle</location>
        <location evidence="2">Synaptic vesicle membrane</location>
        <topology evidence="2">Multi-pass membrane protein</topology>
    </subcellularLocation>
    <subcellularLocation>
        <location evidence="1">Early endosome membrane</location>
    </subcellularLocation>
</comment>
<accession>A0A917KEZ4</accession>
<evidence type="ECO:0000256" key="6">
    <source>
        <dbReference type="ARBA" id="ARBA00022833"/>
    </source>
</evidence>
<feature type="transmembrane region" description="Helical" evidence="11">
    <location>
        <begin position="167"/>
        <end position="186"/>
    </location>
</feature>
<evidence type="ECO:0000313" key="13">
    <source>
        <dbReference type="EMBL" id="GGJ09387.1"/>
    </source>
</evidence>
<dbReference type="SUPFAM" id="SSF161111">
    <property type="entry name" value="Cation efflux protein transmembrane domain-like"/>
    <property type="match status" value="1"/>
</dbReference>
<reference evidence="13" key="1">
    <citation type="journal article" date="2014" name="Int. J. Syst. Evol. Microbiol.">
        <title>Complete genome sequence of Corynebacterium casei LMG S-19264T (=DSM 44701T), isolated from a smear-ripened cheese.</title>
        <authorList>
            <consortium name="US DOE Joint Genome Institute (JGI-PGF)"/>
            <person name="Walter F."/>
            <person name="Albersmeier A."/>
            <person name="Kalinowski J."/>
            <person name="Ruckert C."/>
        </authorList>
    </citation>
    <scope>NUCLEOTIDE SEQUENCE</scope>
    <source>
        <strain evidence="13">JCM 18487</strain>
    </source>
</reference>
<dbReference type="Gene3D" id="1.20.1510.10">
    <property type="entry name" value="Cation efflux protein transmembrane domain"/>
    <property type="match status" value="1"/>
</dbReference>
<evidence type="ECO:0000256" key="3">
    <source>
        <dbReference type="ARBA" id="ARBA00008731"/>
    </source>
</evidence>
<evidence type="ECO:0000256" key="8">
    <source>
        <dbReference type="ARBA" id="ARBA00023018"/>
    </source>
</evidence>
<dbReference type="InterPro" id="IPR058533">
    <property type="entry name" value="Cation_efflux_TM"/>
</dbReference>
<keyword evidence="7 11" id="KW-1133">Transmembrane helix</keyword>
<evidence type="ECO:0000256" key="5">
    <source>
        <dbReference type="ARBA" id="ARBA00022753"/>
    </source>
</evidence>
<feature type="transmembrane region" description="Helical" evidence="11">
    <location>
        <begin position="57"/>
        <end position="77"/>
    </location>
</feature>
<evidence type="ECO:0000256" key="2">
    <source>
        <dbReference type="ARBA" id="ARBA00004644"/>
    </source>
</evidence>
<keyword evidence="9 11" id="KW-0472">Membrane</keyword>
<dbReference type="PANTHER" id="PTHR31937:SF2">
    <property type="entry name" value="TRANSMEMBRANE PROTEIN 163"/>
    <property type="match status" value="1"/>
</dbReference>
<evidence type="ECO:0000256" key="7">
    <source>
        <dbReference type="ARBA" id="ARBA00022989"/>
    </source>
</evidence>
<feature type="domain" description="Cation efflux protein transmembrane" evidence="12">
    <location>
        <begin position="40"/>
        <end position="214"/>
    </location>
</feature>
<comment type="caution">
    <text evidence="13">The sequence shown here is derived from an EMBL/GenBank/DDBJ whole genome shotgun (WGS) entry which is preliminary data.</text>
</comment>
<evidence type="ECO:0000256" key="10">
    <source>
        <dbReference type="ARBA" id="ARBA00023329"/>
    </source>
</evidence>
<evidence type="ECO:0000259" key="12">
    <source>
        <dbReference type="Pfam" id="PF01545"/>
    </source>
</evidence>
<dbReference type="AlphaFoldDB" id="A0A917KEZ4"/>
<gene>
    <name evidence="13" type="ORF">GCM10010885_18110</name>
</gene>
<reference evidence="13" key="2">
    <citation type="submission" date="2020-09" db="EMBL/GenBank/DDBJ databases">
        <authorList>
            <person name="Sun Q."/>
            <person name="Ohkuma M."/>
        </authorList>
    </citation>
    <scope>NUCLEOTIDE SEQUENCE</scope>
    <source>
        <strain evidence="13">JCM 18487</strain>
    </source>
</reference>
<keyword evidence="6" id="KW-0862">Zinc</keyword>
<proteinExistence type="inferred from homology"/>
<feature type="transmembrane region" description="Helical" evidence="11">
    <location>
        <begin position="29"/>
        <end position="51"/>
    </location>
</feature>
<dbReference type="RefSeq" id="WP_188882565.1">
    <property type="nucleotide sequence ID" value="NZ_BMOY01000028.1"/>
</dbReference>
<evidence type="ECO:0000313" key="14">
    <source>
        <dbReference type="Proteomes" id="UP000637695"/>
    </source>
</evidence>
<comment type="similarity">
    <text evidence="3">Belongs to the TMEM163 family.</text>
</comment>
<name>A0A917KEZ4_9BACL</name>
<evidence type="ECO:0000256" key="1">
    <source>
        <dbReference type="ARBA" id="ARBA00004146"/>
    </source>
</evidence>
<organism evidence="13 14">
    <name type="scientific">Alicyclobacillus cellulosilyticus</name>
    <dbReference type="NCBI Taxonomy" id="1003997"/>
    <lineage>
        <taxon>Bacteria</taxon>
        <taxon>Bacillati</taxon>
        <taxon>Bacillota</taxon>
        <taxon>Bacilli</taxon>
        <taxon>Bacillales</taxon>
        <taxon>Alicyclobacillaceae</taxon>
        <taxon>Alicyclobacillus</taxon>
    </lineage>
</organism>